<keyword evidence="1" id="KW-0472">Membrane</keyword>
<dbReference type="Proteomes" id="UP000245390">
    <property type="component" value="Unassembled WGS sequence"/>
</dbReference>
<dbReference type="InterPro" id="IPR018678">
    <property type="entry name" value="DUF2160_TM"/>
</dbReference>
<name>A0A316GD34_9RHOB</name>
<evidence type="ECO:0000313" key="4">
    <source>
        <dbReference type="Proteomes" id="UP000245390"/>
    </source>
</evidence>
<dbReference type="AlphaFoldDB" id="A0A316GD34"/>
<keyword evidence="2" id="KW-0732">Signal</keyword>
<dbReference type="EMBL" id="QGGV01000001">
    <property type="protein sequence ID" value="PWK58889.1"/>
    <property type="molecule type" value="Genomic_DNA"/>
</dbReference>
<feature type="signal peptide" evidence="2">
    <location>
        <begin position="1"/>
        <end position="17"/>
    </location>
</feature>
<protein>
    <submittedName>
        <fullName evidence="3">Putative small integral membrane protein</fullName>
    </submittedName>
</protein>
<evidence type="ECO:0000313" key="3">
    <source>
        <dbReference type="EMBL" id="PWK58889.1"/>
    </source>
</evidence>
<dbReference type="KEGG" id="salo:EF888_04970"/>
<proteinExistence type="predicted"/>
<dbReference type="Pfam" id="PF09928">
    <property type="entry name" value="DUF2160"/>
    <property type="match status" value="1"/>
</dbReference>
<feature type="transmembrane region" description="Helical" evidence="1">
    <location>
        <begin position="113"/>
        <end position="129"/>
    </location>
</feature>
<keyword evidence="1" id="KW-0812">Transmembrane</keyword>
<keyword evidence="1" id="KW-1133">Transmembrane helix</keyword>
<comment type="caution">
    <text evidence="3">The sequence shown here is derived from an EMBL/GenBank/DDBJ whole genome shotgun (WGS) entry which is preliminary data.</text>
</comment>
<feature type="transmembrane region" description="Helical" evidence="1">
    <location>
        <begin position="91"/>
        <end position="107"/>
    </location>
</feature>
<sequence>MRRLVLLLALLPSTALAQGWGNVGKAQEPTGFSWTEPLFGGTWMAWTAATAAVFVGIFGAMAVLTAVEIAWPGGAKRRGILGLTTTRGDRLFITLLGTVYIFLAWLGIMGMPLWWPLALSILWGVFCFWKV</sequence>
<feature type="transmembrane region" description="Helical" evidence="1">
    <location>
        <begin position="43"/>
        <end position="71"/>
    </location>
</feature>
<reference evidence="3 4" key="1">
    <citation type="submission" date="2018-05" db="EMBL/GenBank/DDBJ databases">
        <title>Genomic Encyclopedia of Type Strains, Phase IV (KMG-IV): sequencing the most valuable type-strain genomes for metagenomic binning, comparative biology and taxonomic classification.</title>
        <authorList>
            <person name="Goeker M."/>
        </authorList>
    </citation>
    <scope>NUCLEOTIDE SEQUENCE [LARGE SCALE GENOMIC DNA]</scope>
    <source>
        <strain evidence="3 4">DSM 103371</strain>
    </source>
</reference>
<feature type="chain" id="PRO_5016454767" evidence="2">
    <location>
        <begin position="18"/>
        <end position="131"/>
    </location>
</feature>
<dbReference type="OrthoDB" id="5420630at2"/>
<gene>
    <name evidence="3" type="ORF">C8D95_101706</name>
</gene>
<keyword evidence="4" id="KW-1185">Reference proteome</keyword>
<evidence type="ECO:0000256" key="1">
    <source>
        <dbReference type="SAM" id="Phobius"/>
    </source>
</evidence>
<accession>A0A316GD34</accession>
<evidence type="ECO:0000256" key="2">
    <source>
        <dbReference type="SAM" id="SignalP"/>
    </source>
</evidence>
<organism evidence="3 4">
    <name type="scientific">Silicimonas algicola</name>
    <dbReference type="NCBI Taxonomy" id="1826607"/>
    <lineage>
        <taxon>Bacteria</taxon>
        <taxon>Pseudomonadati</taxon>
        <taxon>Pseudomonadota</taxon>
        <taxon>Alphaproteobacteria</taxon>
        <taxon>Rhodobacterales</taxon>
        <taxon>Paracoccaceae</taxon>
    </lineage>
</organism>